<keyword evidence="1" id="KW-0813">Transport</keyword>
<keyword evidence="4" id="KW-0067">ATP-binding</keyword>
<dbReference type="InterPro" id="IPR003439">
    <property type="entry name" value="ABC_transporter-like_ATP-bd"/>
</dbReference>
<keyword evidence="4" id="KW-0547">Nucleotide-binding</keyword>
<protein>
    <submittedName>
        <fullName evidence="4">Polyamine ABC transporter ATP-binding subunit</fullName>
    </submittedName>
</protein>
<feature type="region of interest" description="Disordered" evidence="2">
    <location>
        <begin position="1"/>
        <end position="20"/>
    </location>
</feature>
<evidence type="ECO:0000313" key="5">
    <source>
        <dbReference type="Proteomes" id="UP000010729"/>
    </source>
</evidence>
<gene>
    <name evidence="4" type="ORF">D477_019513</name>
</gene>
<evidence type="ECO:0000313" key="4">
    <source>
        <dbReference type="EMBL" id="EMY32557.1"/>
    </source>
</evidence>
<dbReference type="Pfam" id="PF00005">
    <property type="entry name" value="ABC_tran"/>
    <property type="match status" value="1"/>
</dbReference>
<keyword evidence="5" id="KW-1185">Reference proteome</keyword>
<dbReference type="OrthoDB" id="9802264at2"/>
<evidence type="ECO:0000256" key="1">
    <source>
        <dbReference type="ARBA" id="ARBA00022448"/>
    </source>
</evidence>
<feature type="domain" description="ABC transporter" evidence="3">
    <location>
        <begin position="39"/>
        <end position="146"/>
    </location>
</feature>
<dbReference type="EMBL" id="ANPE02000256">
    <property type="protein sequence ID" value="EMY32557.1"/>
    <property type="molecule type" value="Genomic_DNA"/>
</dbReference>
<dbReference type="InterPro" id="IPR050093">
    <property type="entry name" value="ABC_SmlMolc_Importer"/>
</dbReference>
<dbReference type="AlphaFoldDB" id="N1UXI4"/>
<organism evidence="4 5">
    <name type="scientific">Arthrobacter crystallopoietes BAB-32</name>
    <dbReference type="NCBI Taxonomy" id="1246476"/>
    <lineage>
        <taxon>Bacteria</taxon>
        <taxon>Bacillati</taxon>
        <taxon>Actinomycetota</taxon>
        <taxon>Actinomycetes</taxon>
        <taxon>Micrococcales</taxon>
        <taxon>Micrococcaceae</taxon>
        <taxon>Crystallibacter</taxon>
    </lineage>
</organism>
<dbReference type="GO" id="GO:0005524">
    <property type="term" value="F:ATP binding"/>
    <property type="evidence" value="ECO:0007669"/>
    <property type="project" value="UniProtKB-KW"/>
</dbReference>
<proteinExistence type="predicted"/>
<sequence length="147" mass="15812">MVQQHFAEETTTAGGRDSGGADLTLASVTKRFTDFVAVDDLDLTIPAGSFFALLGPSGCGKTTTLRMVAGLEQPTSGTIRIGGQDITRTAAHERPVNTVFQNYALFPHMSVLDNVAFGLKRRKVRDAQAQAQRALELVELGHLAARR</sequence>
<feature type="compositionally biased region" description="Polar residues" evidence="2">
    <location>
        <begin position="1"/>
        <end position="13"/>
    </location>
</feature>
<feature type="non-terminal residue" evidence="4">
    <location>
        <position position="147"/>
    </location>
</feature>
<comment type="caution">
    <text evidence="4">The sequence shown here is derived from an EMBL/GenBank/DDBJ whole genome shotgun (WGS) entry which is preliminary data.</text>
</comment>
<dbReference type="InterPro" id="IPR027417">
    <property type="entry name" value="P-loop_NTPase"/>
</dbReference>
<dbReference type="Proteomes" id="UP000010729">
    <property type="component" value="Unassembled WGS sequence"/>
</dbReference>
<dbReference type="PANTHER" id="PTHR42781">
    <property type="entry name" value="SPERMIDINE/PUTRESCINE IMPORT ATP-BINDING PROTEIN POTA"/>
    <property type="match status" value="1"/>
</dbReference>
<evidence type="ECO:0000256" key="2">
    <source>
        <dbReference type="SAM" id="MobiDB-lite"/>
    </source>
</evidence>
<evidence type="ECO:0000259" key="3">
    <source>
        <dbReference type="Pfam" id="PF00005"/>
    </source>
</evidence>
<dbReference type="SUPFAM" id="SSF52540">
    <property type="entry name" value="P-loop containing nucleoside triphosphate hydrolases"/>
    <property type="match status" value="1"/>
</dbReference>
<reference evidence="4 5" key="1">
    <citation type="journal article" date="2013" name="Genome Announc.">
        <title>Draft Genome Sequence of Arthrobacter crystallopoietes Strain BAB-32, Revealing Genes for Bioremediation.</title>
        <authorList>
            <person name="Joshi M.N."/>
            <person name="Pandit A.S."/>
            <person name="Sharma A."/>
            <person name="Pandya R.V."/>
            <person name="Desai S.M."/>
            <person name="Saxena A.K."/>
            <person name="Bagatharia S.B."/>
        </authorList>
    </citation>
    <scope>NUCLEOTIDE SEQUENCE [LARGE SCALE GENOMIC DNA]</scope>
    <source>
        <strain evidence="4 5">BAB-32</strain>
    </source>
</reference>
<dbReference type="Gene3D" id="3.40.50.300">
    <property type="entry name" value="P-loop containing nucleotide triphosphate hydrolases"/>
    <property type="match status" value="1"/>
</dbReference>
<dbReference type="GO" id="GO:0016887">
    <property type="term" value="F:ATP hydrolysis activity"/>
    <property type="evidence" value="ECO:0007669"/>
    <property type="project" value="InterPro"/>
</dbReference>
<name>N1UXI4_9MICC</name>
<dbReference type="RefSeq" id="WP_005273719.1">
    <property type="nucleotide sequence ID" value="NZ_ANPE02000256.1"/>
</dbReference>
<accession>N1UXI4</accession>
<dbReference type="PANTHER" id="PTHR42781:SF4">
    <property type="entry name" value="SPERMIDINE_PUTRESCINE IMPORT ATP-BINDING PROTEIN POTA"/>
    <property type="match status" value="1"/>
</dbReference>